<evidence type="ECO:0000313" key="11">
    <source>
        <dbReference type="Proteomes" id="UP000515472"/>
    </source>
</evidence>
<evidence type="ECO:0000256" key="4">
    <source>
        <dbReference type="ARBA" id="ARBA00022519"/>
    </source>
</evidence>
<keyword evidence="7 8" id="KW-0472">Membrane</keyword>
<evidence type="ECO:0000256" key="6">
    <source>
        <dbReference type="ARBA" id="ARBA00022989"/>
    </source>
</evidence>
<evidence type="ECO:0000256" key="5">
    <source>
        <dbReference type="ARBA" id="ARBA00022692"/>
    </source>
</evidence>
<name>A0A6S6M003_9BACT</name>
<protein>
    <submittedName>
        <fullName evidence="10">Type IV fimbrial assembly protein PilC</fullName>
    </submittedName>
</protein>
<comment type="subcellular location">
    <subcellularLocation>
        <location evidence="1">Cell inner membrane</location>
        <topology evidence="1">Multi-pass membrane protein</topology>
    </subcellularLocation>
</comment>
<keyword evidence="11" id="KW-1185">Reference proteome</keyword>
<dbReference type="InterPro" id="IPR018076">
    <property type="entry name" value="T2SS_GspF_dom"/>
</dbReference>
<accession>A0A6S6M003</accession>
<dbReference type="KEGG" id="gbn:GEOBRER4_16580"/>
<dbReference type="Proteomes" id="UP000515472">
    <property type="component" value="Chromosome"/>
</dbReference>
<keyword evidence="6 8" id="KW-1133">Transmembrane helix</keyword>
<comment type="similarity">
    <text evidence="2">Belongs to the GSP F family.</text>
</comment>
<dbReference type="FunFam" id="1.20.81.30:FF:000001">
    <property type="entry name" value="Type II secretion system protein F"/>
    <property type="match status" value="2"/>
</dbReference>
<keyword evidence="3" id="KW-1003">Cell membrane</keyword>
<gene>
    <name evidence="10" type="ORF">GEOBRER4_n1724</name>
</gene>
<dbReference type="PANTHER" id="PTHR30012">
    <property type="entry name" value="GENERAL SECRETION PATHWAY PROTEIN"/>
    <property type="match status" value="1"/>
</dbReference>
<feature type="transmembrane region" description="Helical" evidence="8">
    <location>
        <begin position="213"/>
        <end position="235"/>
    </location>
</feature>
<evidence type="ECO:0000256" key="7">
    <source>
        <dbReference type="ARBA" id="ARBA00023136"/>
    </source>
</evidence>
<feature type="transmembrane region" description="Helical" evidence="8">
    <location>
        <begin position="377"/>
        <end position="397"/>
    </location>
</feature>
<evidence type="ECO:0000256" key="1">
    <source>
        <dbReference type="ARBA" id="ARBA00004429"/>
    </source>
</evidence>
<evidence type="ECO:0000259" key="9">
    <source>
        <dbReference type="Pfam" id="PF00482"/>
    </source>
</evidence>
<sequence length="406" mass="43568">MPKFDWEARSKAGSTQKGVMEAGNAAQVEAQLKRYGFTGITVKEQGKGFNMQLKLPGSGAKKIETKELVVFTRQFATMIDSGLPLVQCLDILSGQQENKTFKEILIKVKESVESGSTFADALSKHPKAFDQLYVNLVAAGEVGGILDTILARLAAYIEKAMKLKKQVKGAMVYPITIMSIAVIVVGVILVFVIPTFAKMFADFGGELPAPTRIVIAMSNFLTKYIVVIIAVLFGIKFAIGKYYNTPGGRKNIDRLALRAPVAGPLIRKVSVAKFTRTLGTMISSGVPIMDGLEIVAKTAGNKIVEEAIYKVRQSISEGKTIAEPLSESGVFPPMVVQMISVGEATGAMDAMLNKIADFYDDEVDDAVGAMTSMMEPLLMVFLGTTVGGLVIAMYLPIFKLAGAVGG</sequence>
<organism evidence="10 11">
    <name type="scientific">Citrifermentans bremense</name>
    <dbReference type="NCBI Taxonomy" id="60035"/>
    <lineage>
        <taxon>Bacteria</taxon>
        <taxon>Pseudomonadati</taxon>
        <taxon>Thermodesulfobacteriota</taxon>
        <taxon>Desulfuromonadia</taxon>
        <taxon>Geobacterales</taxon>
        <taxon>Geobacteraceae</taxon>
        <taxon>Citrifermentans</taxon>
    </lineage>
</organism>
<dbReference type="GO" id="GO:0015628">
    <property type="term" value="P:protein secretion by the type II secretion system"/>
    <property type="evidence" value="ECO:0007669"/>
    <property type="project" value="TreeGrafter"/>
</dbReference>
<feature type="domain" description="Type II secretion system protein GspF" evidence="9">
    <location>
        <begin position="71"/>
        <end position="194"/>
    </location>
</feature>
<feature type="transmembrane region" description="Helical" evidence="8">
    <location>
        <begin position="171"/>
        <end position="193"/>
    </location>
</feature>
<evidence type="ECO:0000256" key="3">
    <source>
        <dbReference type="ARBA" id="ARBA00022475"/>
    </source>
</evidence>
<dbReference type="AlphaFoldDB" id="A0A6S6M003"/>
<dbReference type="Pfam" id="PF00482">
    <property type="entry name" value="T2SSF"/>
    <property type="match status" value="2"/>
</dbReference>
<dbReference type="GO" id="GO:0005886">
    <property type="term" value="C:plasma membrane"/>
    <property type="evidence" value="ECO:0007669"/>
    <property type="project" value="UniProtKB-SubCell"/>
</dbReference>
<dbReference type="RefSeq" id="WP_185245008.1">
    <property type="nucleotide sequence ID" value="NZ_AP023213.1"/>
</dbReference>
<dbReference type="Gene3D" id="1.20.81.30">
    <property type="entry name" value="Type II secretion system (T2SS), domain F"/>
    <property type="match status" value="2"/>
</dbReference>
<dbReference type="InterPro" id="IPR003004">
    <property type="entry name" value="GspF/PilC"/>
</dbReference>
<reference evidence="10 11" key="1">
    <citation type="submission" date="2020-06" db="EMBL/GenBank/DDBJ databases">
        <title>Interaction of electrochemicaly active bacteria, Geobacter bremensis R4 on different carbon anode.</title>
        <authorList>
            <person name="Meng L."/>
            <person name="Yoshida N."/>
        </authorList>
    </citation>
    <scope>NUCLEOTIDE SEQUENCE [LARGE SCALE GENOMIC DNA]</scope>
    <source>
        <strain evidence="10 11">R4</strain>
    </source>
</reference>
<dbReference type="InterPro" id="IPR042094">
    <property type="entry name" value="T2SS_GspF_sf"/>
</dbReference>
<feature type="domain" description="Type II secretion system protein GspF" evidence="9">
    <location>
        <begin position="274"/>
        <end position="396"/>
    </location>
</feature>
<dbReference type="EMBL" id="AP023213">
    <property type="protein sequence ID" value="BCG46908.1"/>
    <property type="molecule type" value="Genomic_DNA"/>
</dbReference>
<keyword evidence="4" id="KW-0997">Cell inner membrane</keyword>
<proteinExistence type="inferred from homology"/>
<evidence type="ECO:0000256" key="8">
    <source>
        <dbReference type="SAM" id="Phobius"/>
    </source>
</evidence>
<keyword evidence="5 8" id="KW-0812">Transmembrane</keyword>
<dbReference type="PRINTS" id="PR00812">
    <property type="entry name" value="BCTERIALGSPF"/>
</dbReference>
<dbReference type="PANTHER" id="PTHR30012:SF7">
    <property type="entry name" value="PROTEIN TRANSPORT PROTEIN HOFC HOMOLOG"/>
    <property type="match status" value="1"/>
</dbReference>
<evidence type="ECO:0000313" key="10">
    <source>
        <dbReference type="EMBL" id="BCG46908.1"/>
    </source>
</evidence>
<evidence type="ECO:0000256" key="2">
    <source>
        <dbReference type="ARBA" id="ARBA00005745"/>
    </source>
</evidence>